<accession>A0A485LCS2</accession>
<dbReference type="OrthoDB" id="128483at2759"/>
<evidence type="ECO:0000256" key="1">
    <source>
        <dbReference type="ARBA" id="ARBA00001968"/>
    </source>
</evidence>
<evidence type="ECO:0000313" key="6">
    <source>
        <dbReference type="Proteomes" id="UP000332933"/>
    </source>
</evidence>
<comment type="cofactor">
    <cofactor evidence="1">
        <name>a divalent metal cation</name>
        <dbReference type="ChEBI" id="CHEBI:60240"/>
    </cofactor>
</comment>
<evidence type="ECO:0000313" key="4">
    <source>
        <dbReference type="EMBL" id="KAF0689788.1"/>
    </source>
</evidence>
<dbReference type="AlphaFoldDB" id="A0A485LCS2"/>
<proteinExistence type="predicted"/>
<dbReference type="EMBL" id="CAADRA010006433">
    <property type="protein sequence ID" value="VFT95541.1"/>
    <property type="molecule type" value="Genomic_DNA"/>
</dbReference>
<evidence type="ECO:0000259" key="3">
    <source>
        <dbReference type="Pfam" id="PF13359"/>
    </source>
</evidence>
<feature type="domain" description="DDE Tnp4" evidence="3">
    <location>
        <begin position="67"/>
        <end position="127"/>
    </location>
</feature>
<gene>
    <name evidence="5" type="primary">Aste57867_18807</name>
    <name evidence="4" type="ORF">As57867_018743</name>
    <name evidence="5" type="ORF">ASTE57867_18807</name>
</gene>
<dbReference type="Proteomes" id="UP000332933">
    <property type="component" value="Unassembled WGS sequence"/>
</dbReference>
<dbReference type="Pfam" id="PF13359">
    <property type="entry name" value="DDE_Tnp_4"/>
    <property type="match status" value="1"/>
</dbReference>
<reference evidence="5 6" key="1">
    <citation type="submission" date="2019-03" db="EMBL/GenBank/DDBJ databases">
        <authorList>
            <person name="Gaulin E."/>
            <person name="Dumas B."/>
        </authorList>
    </citation>
    <scope>NUCLEOTIDE SEQUENCE [LARGE SCALE GENOMIC DNA]</scope>
    <source>
        <strain evidence="5">CBS 568.67</strain>
    </source>
</reference>
<dbReference type="EMBL" id="VJMH01006412">
    <property type="protein sequence ID" value="KAF0689788.1"/>
    <property type="molecule type" value="Genomic_DNA"/>
</dbReference>
<sequence>MVQCRQGQTQDVPCAWGDATTSLLEEQTIHPKGHVPRCCGPSPLRCRSGHTFANFPYALYATDVKFQPCERPTGRFGESKHYFSGKHHLYGLKLEVSVSPEGGFVDMSLCHPGSVHDFTIFHKNLSMHVFALSKQDHELAIEDNGEQHEERRTMWACLVDMGYTGAMSLLRAVHPKRRPK</sequence>
<evidence type="ECO:0000256" key="2">
    <source>
        <dbReference type="ARBA" id="ARBA00022723"/>
    </source>
</evidence>
<organism evidence="5 6">
    <name type="scientific">Aphanomyces stellatus</name>
    <dbReference type="NCBI Taxonomy" id="120398"/>
    <lineage>
        <taxon>Eukaryota</taxon>
        <taxon>Sar</taxon>
        <taxon>Stramenopiles</taxon>
        <taxon>Oomycota</taxon>
        <taxon>Saprolegniomycetes</taxon>
        <taxon>Saprolegniales</taxon>
        <taxon>Verrucalvaceae</taxon>
        <taxon>Aphanomyces</taxon>
    </lineage>
</organism>
<keyword evidence="2" id="KW-0479">Metal-binding</keyword>
<keyword evidence="6" id="KW-1185">Reference proteome</keyword>
<reference evidence="4" key="2">
    <citation type="submission" date="2019-06" db="EMBL/GenBank/DDBJ databases">
        <title>Genomics analysis of Aphanomyces spp. identifies a new class of oomycete effector associated with host adaptation.</title>
        <authorList>
            <person name="Gaulin E."/>
        </authorList>
    </citation>
    <scope>NUCLEOTIDE SEQUENCE</scope>
    <source>
        <strain evidence="4">CBS 578.67</strain>
    </source>
</reference>
<evidence type="ECO:0000313" key="5">
    <source>
        <dbReference type="EMBL" id="VFT95541.1"/>
    </source>
</evidence>
<name>A0A485LCS2_9STRA</name>
<dbReference type="GO" id="GO:0046872">
    <property type="term" value="F:metal ion binding"/>
    <property type="evidence" value="ECO:0007669"/>
    <property type="project" value="UniProtKB-KW"/>
</dbReference>
<protein>
    <submittedName>
        <fullName evidence="5">Aste57867_18807 protein</fullName>
    </submittedName>
</protein>
<dbReference type="InterPro" id="IPR027806">
    <property type="entry name" value="HARBI1_dom"/>
</dbReference>